<organism evidence="1">
    <name type="scientific">Proboscia inermis</name>
    <dbReference type="NCBI Taxonomy" id="420281"/>
    <lineage>
        <taxon>Eukaryota</taxon>
        <taxon>Sar</taxon>
        <taxon>Stramenopiles</taxon>
        <taxon>Ochrophyta</taxon>
        <taxon>Bacillariophyta</taxon>
        <taxon>Coscinodiscophyceae</taxon>
        <taxon>Rhizosoleniophycidae</taxon>
        <taxon>Rhizosoleniales</taxon>
        <taxon>Rhizosoleniaceae</taxon>
        <taxon>Proboscia</taxon>
    </lineage>
</organism>
<proteinExistence type="predicted"/>
<dbReference type="AlphaFoldDB" id="A0A7S0BWC3"/>
<accession>A0A7S0BWC3</accession>
<protein>
    <submittedName>
        <fullName evidence="1">Uncharacterized protein</fullName>
    </submittedName>
</protein>
<reference evidence="1" key="1">
    <citation type="submission" date="2021-01" db="EMBL/GenBank/DDBJ databases">
        <authorList>
            <person name="Corre E."/>
            <person name="Pelletier E."/>
            <person name="Niang G."/>
            <person name="Scheremetjew M."/>
            <person name="Finn R."/>
            <person name="Kale V."/>
            <person name="Holt S."/>
            <person name="Cochrane G."/>
            <person name="Meng A."/>
            <person name="Brown T."/>
            <person name="Cohen L."/>
        </authorList>
    </citation>
    <scope>NUCLEOTIDE SEQUENCE</scope>
    <source>
        <strain evidence="1">CCAP1064/1</strain>
    </source>
</reference>
<dbReference type="EMBL" id="HBEL01000982">
    <property type="protein sequence ID" value="CAD8404364.1"/>
    <property type="molecule type" value="Transcribed_RNA"/>
</dbReference>
<evidence type="ECO:0000313" key="1">
    <source>
        <dbReference type="EMBL" id="CAD8404364.1"/>
    </source>
</evidence>
<gene>
    <name evidence="1" type="ORF">PINE0816_LOCUS467</name>
</gene>
<sequence length="281" mass="32056">MRLVETEEQKDYGGNIRKIVVKCIPENTVRIRSIVNPKCWREIRENSNENKQYLKANVEILVDESEKEDERSSFDVILSDNDKQSRPFGEQEAQSIASDYDAVRLMYLNSQNNDVATGTLPPFAKESVKHLPALTATDFFRAVDAGTNHEYANQSFWEIAEVWQRLCNTVREARRCILRSDVNEISVAAAMEKGGMLNLPVKREDLPYDVRTKLFQIEDAAWQNYLACGMDPVLDFQGLLSASSSLNPSEQMMILGNMIENERKRLEAKNSLRLLLDTTGK</sequence>
<name>A0A7S0BWC3_9STRA</name>